<evidence type="ECO:0000259" key="13">
    <source>
        <dbReference type="SMART" id="SM01181"/>
    </source>
</evidence>
<accession>A0ABQ7S7W7</accession>
<feature type="domain" description="E2 binding" evidence="13">
    <location>
        <begin position="363"/>
        <end position="455"/>
    </location>
</feature>
<dbReference type="InterPro" id="IPR033127">
    <property type="entry name" value="UBQ-activ_enz_E1_Cys_AS"/>
</dbReference>
<evidence type="ECO:0000313" key="14">
    <source>
        <dbReference type="EMBL" id="KAG9509534.1"/>
    </source>
</evidence>
<feature type="compositionally biased region" description="Polar residues" evidence="12">
    <location>
        <begin position="1"/>
        <end position="22"/>
    </location>
</feature>
<comment type="caution">
    <text evidence="14">The sequence shown here is derived from an EMBL/GenBank/DDBJ whole genome shotgun (WGS) entry which is preliminary data.</text>
</comment>
<feature type="non-terminal residue" evidence="14">
    <location>
        <position position="1"/>
    </location>
</feature>
<dbReference type="InterPro" id="IPR023318">
    <property type="entry name" value="Ub_act_enz_dom_a_sf"/>
</dbReference>
<dbReference type="SUPFAM" id="SSF69572">
    <property type="entry name" value="Activating enzymes of the ubiquitin-like proteins"/>
    <property type="match status" value="1"/>
</dbReference>
<dbReference type="Gene3D" id="3.40.50.720">
    <property type="entry name" value="NAD(P)-binding Rossmann-like Domain"/>
    <property type="match status" value="1"/>
</dbReference>
<dbReference type="Gene3D" id="1.10.10.520">
    <property type="entry name" value="Ubiquitin activating enzymes (Uba3). Chain: B, domain 2"/>
    <property type="match status" value="1"/>
</dbReference>
<evidence type="ECO:0000256" key="12">
    <source>
        <dbReference type="SAM" id="MobiDB-lite"/>
    </source>
</evidence>
<dbReference type="CDD" id="cd01488">
    <property type="entry name" value="Uba3_RUB"/>
    <property type="match status" value="1"/>
</dbReference>
<feature type="region of interest" description="Disordered" evidence="12">
    <location>
        <begin position="1"/>
        <end position="24"/>
    </location>
</feature>
<dbReference type="Pfam" id="PF00899">
    <property type="entry name" value="ThiF"/>
    <property type="match status" value="1"/>
</dbReference>
<evidence type="ECO:0000256" key="3">
    <source>
        <dbReference type="ARBA" id="ARBA00015203"/>
    </source>
</evidence>
<dbReference type="InterPro" id="IPR000594">
    <property type="entry name" value="ThiF_NAD_FAD-bd"/>
</dbReference>
<evidence type="ECO:0000256" key="2">
    <source>
        <dbReference type="ARBA" id="ARBA00006310"/>
    </source>
</evidence>
<evidence type="ECO:0000256" key="5">
    <source>
        <dbReference type="ARBA" id="ARBA00022741"/>
    </source>
</evidence>
<proteinExistence type="inferred from homology"/>
<dbReference type="InterPro" id="IPR045886">
    <property type="entry name" value="ThiF/MoeB/HesA"/>
</dbReference>
<protein>
    <recommendedName>
        <fullName evidence="3 11">NEDD8-activating enzyme E1 catalytic subunit</fullName>
        <ecNumber evidence="8 11">6.2.1.64</ecNumber>
    </recommendedName>
</protein>
<feature type="active site" description="Glycyl thioester intermediate" evidence="10">
    <location>
        <position position="226"/>
    </location>
</feature>
<keyword evidence="7 11" id="KW-0067">ATP-binding</keyword>
<keyword evidence="15" id="KW-1185">Reference proteome</keyword>
<dbReference type="Gene3D" id="3.10.290.20">
    <property type="entry name" value="Ubiquitin-like 2 activating enzyme e1b. Chain: B, domain 3"/>
    <property type="match status" value="1"/>
</dbReference>
<evidence type="ECO:0000256" key="11">
    <source>
        <dbReference type="RuleBase" id="RU368009"/>
    </source>
</evidence>
<dbReference type="InterPro" id="IPR030468">
    <property type="entry name" value="Uba3_N"/>
</dbReference>
<dbReference type="Proteomes" id="UP000825002">
    <property type="component" value="Unassembled WGS sequence"/>
</dbReference>
<evidence type="ECO:0000313" key="15">
    <source>
        <dbReference type="Proteomes" id="UP000825002"/>
    </source>
</evidence>
<dbReference type="PANTHER" id="PTHR10953">
    <property type="entry name" value="UBIQUITIN-ACTIVATING ENZYME E1"/>
    <property type="match status" value="1"/>
</dbReference>
<evidence type="ECO:0000256" key="7">
    <source>
        <dbReference type="ARBA" id="ARBA00022840"/>
    </source>
</evidence>
<evidence type="ECO:0000256" key="4">
    <source>
        <dbReference type="ARBA" id="ARBA00022598"/>
    </source>
</evidence>
<dbReference type="InterPro" id="IPR014929">
    <property type="entry name" value="E2-binding"/>
</dbReference>
<name>A0ABQ7S7W7_9ACAR</name>
<evidence type="ECO:0000256" key="9">
    <source>
        <dbReference type="ARBA" id="ARBA00024626"/>
    </source>
</evidence>
<sequence>METDNSRSGVTEQPNTEHSTIPNRWDHLRKILERESPFDNSGYAPNKEVFEFVSNECRVLVVGAGGLGCELLKDLCLMGFRHIDVIDMDTIELSNLNRQFLFRTSDIGKPKATVAAEFVNKRVLGAKVCGHHARIQDFSSEFYRQFNVVVCGLDSVLARRWINAMLVSLLDYDSETGNLIESSVIPLVDGGTEGLKGNVRVILPGMSACLECQLDLYPPPLNYPLCTVAQTPRLPEHCVEWVKVLLWPREWPFGNQVPIDGDDPQHIQWCYGRALERCQQYGIGPLTYRLTQGVIKRIIPAVASTNACIAAACANEVFKLATSCASVMNNYMVLNLSSSIYTYTFELERKNDCLVCSRQQRTLSVPADATLRDVVELLCADDGPYQMKAPAITTCDPVSDKHRTLYMKSVASLEEATRVNLRKTLAHDLDLSDGQQLHVVDVTHPSSLIFTLRYTSS</sequence>
<keyword evidence="5 11" id="KW-0547">Nucleotide-binding</keyword>
<dbReference type="SMART" id="SM01181">
    <property type="entry name" value="E2_bind"/>
    <property type="match status" value="1"/>
</dbReference>
<comment type="similarity">
    <text evidence="2 11">Belongs to the ubiquitin-activating E1 family. UBA3 subfamily.</text>
</comment>
<evidence type="ECO:0000256" key="10">
    <source>
        <dbReference type="PROSITE-ProRule" id="PRU10132"/>
    </source>
</evidence>
<gene>
    <name evidence="14" type="primary">uba3</name>
    <name evidence="14" type="ORF">GZH46_01943</name>
</gene>
<evidence type="ECO:0000256" key="8">
    <source>
        <dbReference type="ARBA" id="ARBA00023624"/>
    </source>
</evidence>
<keyword evidence="6 11" id="KW-0833">Ubl conjugation pathway</keyword>
<dbReference type="EC" id="6.2.1.64" evidence="8 11"/>
<dbReference type="InterPro" id="IPR035985">
    <property type="entry name" value="Ubiquitin-activating_enz"/>
</dbReference>
<dbReference type="Pfam" id="PF08825">
    <property type="entry name" value="E2_bind"/>
    <property type="match status" value="1"/>
</dbReference>
<comment type="function">
    <text evidence="11">Catalytic subunit of the dimeric E1 enzyme, which activates NEDD8.</text>
</comment>
<dbReference type="PANTHER" id="PTHR10953:SF6">
    <property type="entry name" value="NEDD8-ACTIVATING ENZYME E1 CATALYTIC SUBUNIT"/>
    <property type="match status" value="1"/>
</dbReference>
<dbReference type="PROSITE" id="PS00865">
    <property type="entry name" value="UBIQUITIN_ACTIVAT_2"/>
    <property type="match status" value="1"/>
</dbReference>
<keyword evidence="4 11" id="KW-0436">Ligase</keyword>
<comment type="catalytic activity">
    <reaction evidence="9 11">
        <text>ATP + [NEDD8 protein] + [E1 NEDD8-activating enzyme]-L-cysteine = AMP + diphosphate + [E1 NEDD8-activating enzyme]-S-[NEDD8 protein]-yl-L-cysteine.</text>
        <dbReference type="EC" id="6.2.1.64"/>
    </reaction>
</comment>
<organism evidence="14 15">
    <name type="scientific">Fragariocoptes setiger</name>
    <dbReference type="NCBI Taxonomy" id="1670756"/>
    <lineage>
        <taxon>Eukaryota</taxon>
        <taxon>Metazoa</taxon>
        <taxon>Ecdysozoa</taxon>
        <taxon>Arthropoda</taxon>
        <taxon>Chelicerata</taxon>
        <taxon>Arachnida</taxon>
        <taxon>Acari</taxon>
        <taxon>Acariformes</taxon>
        <taxon>Trombidiformes</taxon>
        <taxon>Prostigmata</taxon>
        <taxon>Eupodina</taxon>
        <taxon>Eriophyoidea</taxon>
        <taxon>Phytoptidae</taxon>
        <taxon>Fragariocoptes</taxon>
    </lineage>
</organism>
<comment type="pathway">
    <text evidence="1 11">Protein modification; protein neddylation.</text>
</comment>
<evidence type="ECO:0000256" key="6">
    <source>
        <dbReference type="ARBA" id="ARBA00022786"/>
    </source>
</evidence>
<dbReference type="EMBL" id="JAIFTH010000430">
    <property type="protein sequence ID" value="KAG9509534.1"/>
    <property type="molecule type" value="Genomic_DNA"/>
</dbReference>
<reference evidence="14 15" key="1">
    <citation type="submission" date="2020-10" db="EMBL/GenBank/DDBJ databases">
        <authorList>
            <person name="Klimov P.B."/>
            <person name="Dyachkov S.M."/>
            <person name="Chetverikov P.E."/>
        </authorList>
    </citation>
    <scope>NUCLEOTIDE SEQUENCE [LARGE SCALE GENOMIC DNA]</scope>
    <source>
        <strain evidence="14">BMOC 18-1129-001#AD2665</strain>
        <tissue evidence="14">Entire mites</tissue>
    </source>
</reference>
<evidence type="ECO:0000256" key="1">
    <source>
        <dbReference type="ARBA" id="ARBA00005032"/>
    </source>
</evidence>